<dbReference type="Proteomes" id="UP000799440">
    <property type="component" value="Unassembled WGS sequence"/>
</dbReference>
<protein>
    <recommendedName>
        <fullName evidence="4">MaoC-like domain-containing protein</fullName>
    </recommendedName>
</protein>
<feature type="compositionally biased region" description="Basic residues" evidence="1">
    <location>
        <begin position="466"/>
        <end position="476"/>
    </location>
</feature>
<feature type="region of interest" description="Disordered" evidence="1">
    <location>
        <begin position="388"/>
        <end position="476"/>
    </location>
</feature>
<organism evidence="2 3">
    <name type="scientific">Sporormia fimetaria CBS 119925</name>
    <dbReference type="NCBI Taxonomy" id="1340428"/>
    <lineage>
        <taxon>Eukaryota</taxon>
        <taxon>Fungi</taxon>
        <taxon>Dikarya</taxon>
        <taxon>Ascomycota</taxon>
        <taxon>Pezizomycotina</taxon>
        <taxon>Dothideomycetes</taxon>
        <taxon>Pleosporomycetidae</taxon>
        <taxon>Pleosporales</taxon>
        <taxon>Sporormiaceae</taxon>
        <taxon>Sporormia</taxon>
    </lineage>
</organism>
<evidence type="ECO:0000313" key="3">
    <source>
        <dbReference type="Proteomes" id="UP000799440"/>
    </source>
</evidence>
<feature type="compositionally biased region" description="Polar residues" evidence="1">
    <location>
        <begin position="393"/>
        <end position="403"/>
    </location>
</feature>
<evidence type="ECO:0000256" key="1">
    <source>
        <dbReference type="SAM" id="MobiDB-lite"/>
    </source>
</evidence>
<keyword evidence="3" id="KW-1185">Reference proteome</keyword>
<dbReference type="GO" id="GO:0019171">
    <property type="term" value="F:(3R)-hydroxyacyl-[acyl-carrier-protein] dehydratase activity"/>
    <property type="evidence" value="ECO:0007669"/>
    <property type="project" value="TreeGrafter"/>
</dbReference>
<dbReference type="AlphaFoldDB" id="A0A6A6VLP0"/>
<dbReference type="EMBL" id="MU006564">
    <property type="protein sequence ID" value="KAF2750057.1"/>
    <property type="molecule type" value="Genomic_DNA"/>
</dbReference>
<evidence type="ECO:0000313" key="2">
    <source>
        <dbReference type="EMBL" id="KAF2750057.1"/>
    </source>
</evidence>
<dbReference type="GO" id="GO:0005739">
    <property type="term" value="C:mitochondrion"/>
    <property type="evidence" value="ECO:0007669"/>
    <property type="project" value="TreeGrafter"/>
</dbReference>
<name>A0A6A6VLP0_9PLEO</name>
<dbReference type="OrthoDB" id="3257538at2759"/>
<gene>
    <name evidence="2" type="ORF">M011DRAFT_417659</name>
</gene>
<dbReference type="Gene3D" id="3.10.129.10">
    <property type="entry name" value="Hotdog Thioesterase"/>
    <property type="match status" value="1"/>
</dbReference>
<dbReference type="InterPro" id="IPR029069">
    <property type="entry name" value="HotDog_dom_sf"/>
</dbReference>
<accession>A0A6A6VLP0</accession>
<feature type="compositionally biased region" description="Low complexity" evidence="1">
    <location>
        <begin position="444"/>
        <end position="461"/>
    </location>
</feature>
<evidence type="ECO:0008006" key="4">
    <source>
        <dbReference type="Google" id="ProtNLM"/>
    </source>
</evidence>
<feature type="non-terminal residue" evidence="2">
    <location>
        <position position="1"/>
    </location>
</feature>
<feature type="compositionally biased region" description="Polar residues" evidence="1">
    <location>
        <begin position="412"/>
        <end position="435"/>
    </location>
</feature>
<feature type="region of interest" description="Disordered" evidence="1">
    <location>
        <begin position="497"/>
        <end position="521"/>
    </location>
</feature>
<dbReference type="SUPFAM" id="SSF54637">
    <property type="entry name" value="Thioesterase/thiol ester dehydrase-isomerase"/>
    <property type="match status" value="1"/>
</dbReference>
<sequence>MKPHLRCILHIPRRPIHRTQWHRIASRYYSADAAEPKWFVTMREKMLKRHLPEMNAALDRGLERELEEALSSVIPLHKTAPPDSNVLPVGHHHVYFKRTVPKQNQFPDGTDRYHAPNRQYTRRLWGGGSLEVYRGAYYDQIVSRWAYNRGVVCLERITNVQRGGADGEKIVVGLKRTFRSIGEGRYRRGSPKKGQTSLTEKINLVFMKPLESPDVADNPQTPKYLPSALMREPEFSYSLTPTAELIATYSRLSGNPHLIHLDLEHTRNVEGHRNLLVHGPLILTLLLRFITHQEQARTGRTPRITSVEYKNLAPLYCGEEMQLHGRETSASGASKTYAVWIEVPGHGVAVKGTISVTEAPEPPAWFGRPESRLAYELRRQIRSKPIEKFESPSLRTTEISTHNPSEKVEHSSPPTSEVDTSEAPSSPISQVDTSAPPSPPISETATTSPPDSAPTSAQTTPVPQTHRPRNRSEKRRLRAQALGLPIIRRLPYRLDATDLSSSSSDPQTPQNTPDPQIPLHGNQAYSGLAIRFINTVRVKTTQHKRLKPKDPHAPLDSAEYVLQRTRPKNLKYLSPVRYYKAGSWEAEEQTPFKKQGVKKIENLRVRKVQVSDGEAVYKKGKGWVKVREGGRKWGVA</sequence>
<dbReference type="PANTHER" id="PTHR28152">
    <property type="entry name" value="HYDROXYACYL-THIOESTER DEHYDRATASE TYPE 2, MITOCHONDRIAL"/>
    <property type="match status" value="1"/>
</dbReference>
<reference evidence="2" key="1">
    <citation type="journal article" date="2020" name="Stud. Mycol.">
        <title>101 Dothideomycetes genomes: a test case for predicting lifestyles and emergence of pathogens.</title>
        <authorList>
            <person name="Haridas S."/>
            <person name="Albert R."/>
            <person name="Binder M."/>
            <person name="Bloem J."/>
            <person name="Labutti K."/>
            <person name="Salamov A."/>
            <person name="Andreopoulos B."/>
            <person name="Baker S."/>
            <person name="Barry K."/>
            <person name="Bills G."/>
            <person name="Bluhm B."/>
            <person name="Cannon C."/>
            <person name="Castanera R."/>
            <person name="Culley D."/>
            <person name="Daum C."/>
            <person name="Ezra D."/>
            <person name="Gonzalez J."/>
            <person name="Henrissat B."/>
            <person name="Kuo A."/>
            <person name="Liang C."/>
            <person name="Lipzen A."/>
            <person name="Lutzoni F."/>
            <person name="Magnuson J."/>
            <person name="Mondo S."/>
            <person name="Nolan M."/>
            <person name="Ohm R."/>
            <person name="Pangilinan J."/>
            <person name="Park H.-J."/>
            <person name="Ramirez L."/>
            <person name="Alfaro M."/>
            <person name="Sun H."/>
            <person name="Tritt A."/>
            <person name="Yoshinaga Y."/>
            <person name="Zwiers L.-H."/>
            <person name="Turgeon B."/>
            <person name="Goodwin S."/>
            <person name="Spatafora J."/>
            <person name="Crous P."/>
            <person name="Grigoriev I."/>
        </authorList>
    </citation>
    <scope>NUCLEOTIDE SEQUENCE</scope>
    <source>
        <strain evidence="2">CBS 119925</strain>
    </source>
</reference>
<feature type="compositionally biased region" description="Low complexity" evidence="1">
    <location>
        <begin position="500"/>
        <end position="518"/>
    </location>
</feature>
<proteinExistence type="predicted"/>
<dbReference type="PANTHER" id="PTHR28152:SF1">
    <property type="entry name" value="HYDROXYACYL-THIOESTER DEHYDRATASE TYPE 2, MITOCHONDRIAL"/>
    <property type="match status" value="1"/>
</dbReference>
<dbReference type="InterPro" id="IPR052741">
    <property type="entry name" value="Mitochondrial_HTD2"/>
</dbReference>